<evidence type="ECO:0000313" key="2">
    <source>
        <dbReference type="Proteomes" id="UP000016666"/>
    </source>
</evidence>
<dbReference type="STRING" id="8840.ENSAPLP00000030161"/>
<dbReference type="GeneTree" id="ENSGT00970000197863"/>
<accession>A0A493TWC8</accession>
<protein>
    <submittedName>
        <fullName evidence="1">Uncharacterized protein</fullName>
    </submittedName>
</protein>
<evidence type="ECO:0000313" key="1">
    <source>
        <dbReference type="Ensembl" id="ENSAPLP00000030161.1"/>
    </source>
</evidence>
<organism evidence="1 2">
    <name type="scientific">Anas platyrhynchos platyrhynchos</name>
    <name type="common">Northern mallard</name>
    <dbReference type="NCBI Taxonomy" id="8840"/>
    <lineage>
        <taxon>Eukaryota</taxon>
        <taxon>Metazoa</taxon>
        <taxon>Chordata</taxon>
        <taxon>Craniata</taxon>
        <taxon>Vertebrata</taxon>
        <taxon>Euteleostomi</taxon>
        <taxon>Archelosauria</taxon>
        <taxon>Archosauria</taxon>
        <taxon>Dinosauria</taxon>
        <taxon>Saurischia</taxon>
        <taxon>Theropoda</taxon>
        <taxon>Coelurosauria</taxon>
        <taxon>Aves</taxon>
        <taxon>Neognathae</taxon>
        <taxon>Galloanserae</taxon>
        <taxon>Anseriformes</taxon>
        <taxon>Anatidae</taxon>
        <taxon>Anatinae</taxon>
        <taxon>Anas</taxon>
    </lineage>
</organism>
<dbReference type="AlphaFoldDB" id="A0A493TWC8"/>
<dbReference type="Ensembl" id="ENSAPLT00000047821.1">
    <property type="protein sequence ID" value="ENSAPLP00000030161.1"/>
    <property type="gene ID" value="ENSAPLG00000028999.1"/>
</dbReference>
<keyword evidence="2" id="KW-1185">Reference proteome</keyword>
<reference evidence="1" key="3">
    <citation type="submission" date="2025-09" db="UniProtKB">
        <authorList>
            <consortium name="Ensembl"/>
        </authorList>
    </citation>
    <scope>IDENTIFICATION</scope>
</reference>
<sequence>LHCPAQLPGAAHAGHVAAPRGQPPQKSPCPRYLGFCPGAGPDGSCPQVERIERRCLELFGRDYRYSVIPNAHGEVCAHYPRHIVLSVSWPCSLGIKAAEAWEEFGVSVATSPRSWVPVGSVLAHNELQKVAEGAWLCAPTGHVPLAFKKRNPGWGAGLEQEN</sequence>
<dbReference type="Proteomes" id="UP000016666">
    <property type="component" value="Chromosome 13"/>
</dbReference>
<reference evidence="1" key="2">
    <citation type="submission" date="2025-08" db="UniProtKB">
        <authorList>
            <consortium name="Ensembl"/>
        </authorList>
    </citation>
    <scope>IDENTIFICATION</scope>
</reference>
<reference evidence="1 2" key="1">
    <citation type="submission" date="2017-10" db="EMBL/GenBank/DDBJ databases">
        <title>A new Pekin duck reference genome.</title>
        <authorList>
            <person name="Hou Z.-C."/>
            <person name="Zhou Z.-K."/>
            <person name="Zhu F."/>
            <person name="Hou S.-S."/>
        </authorList>
    </citation>
    <scope>NUCLEOTIDE SEQUENCE [LARGE SCALE GENOMIC DNA]</scope>
</reference>
<name>A0A493TWC8_ANAPP</name>
<proteinExistence type="predicted"/>